<feature type="compositionally biased region" description="Pro residues" evidence="1">
    <location>
        <begin position="557"/>
        <end position="569"/>
    </location>
</feature>
<feature type="transmembrane region" description="Helical" evidence="2">
    <location>
        <begin position="34"/>
        <end position="55"/>
    </location>
</feature>
<dbReference type="InterPro" id="IPR008756">
    <property type="entry name" value="Peptidase_M56"/>
</dbReference>
<dbReference type="AlphaFoldDB" id="A0A316DM93"/>
<accession>A0A316DM93</accession>
<feature type="region of interest" description="Disordered" evidence="1">
    <location>
        <begin position="507"/>
        <end position="534"/>
    </location>
</feature>
<dbReference type="RefSeq" id="WP_109682033.1">
    <property type="nucleotide sequence ID" value="NZ_QGGP01000003.1"/>
</dbReference>
<comment type="caution">
    <text evidence="4">The sequence shown here is derived from an EMBL/GenBank/DDBJ whole genome shotgun (WGS) entry which is preliminary data.</text>
</comment>
<gene>
    <name evidence="4" type="ORF">LX78_01502</name>
</gene>
<feature type="compositionally biased region" description="Polar residues" evidence="1">
    <location>
        <begin position="607"/>
        <end position="617"/>
    </location>
</feature>
<reference evidence="4 5" key="1">
    <citation type="submission" date="2018-05" db="EMBL/GenBank/DDBJ databases">
        <title>Genomic Encyclopedia of Archaeal and Bacterial Type Strains, Phase II (KMG-II): from individual species to whole genera.</title>
        <authorList>
            <person name="Goeker M."/>
        </authorList>
    </citation>
    <scope>NUCLEOTIDE SEQUENCE [LARGE SCALE GENOMIC DNA]</scope>
    <source>
        <strain evidence="4 5">DSM 22637</strain>
    </source>
</reference>
<keyword evidence="2" id="KW-0812">Transmembrane</keyword>
<feature type="transmembrane region" description="Helical" evidence="2">
    <location>
        <begin position="6"/>
        <end position="22"/>
    </location>
</feature>
<feature type="transmembrane region" description="Helical" evidence="2">
    <location>
        <begin position="261"/>
        <end position="279"/>
    </location>
</feature>
<protein>
    <submittedName>
        <fullName evidence="4">Beta-lactamase regulating signal transducer with metallopeptidase domain</fullName>
    </submittedName>
</protein>
<dbReference type="PANTHER" id="PTHR34978:SF3">
    <property type="entry name" value="SLR0241 PROTEIN"/>
    <property type="match status" value="1"/>
</dbReference>
<feature type="transmembrane region" description="Helical" evidence="2">
    <location>
        <begin position="126"/>
        <end position="145"/>
    </location>
</feature>
<evidence type="ECO:0000256" key="2">
    <source>
        <dbReference type="SAM" id="Phobius"/>
    </source>
</evidence>
<proteinExistence type="predicted"/>
<dbReference type="OrthoDB" id="1522859at2"/>
<evidence type="ECO:0000259" key="3">
    <source>
        <dbReference type="Pfam" id="PF05569"/>
    </source>
</evidence>
<sequence>MLVYIIKSSACLAVFLLIYKLLLEKENMHVFKRFYLLVCLLISFGIPFITFTHYIEVPLNLNNTVISNTTLTPLNPQEASVNYLPYILWSIYLIGVLIFSLKFIFNLSSIILKINQNPKLKTNKSTNVLLEELIVPHTFLSYIFLNKTRFETQQIPEEVLIHEEVHAVQKHSLDILFIELFQIILWFNPLIYMLKKTVKLNHEFIADLEVIKQGVTLSKYQQILLAFSSNALEPQLATAINYSFIKKRFTVMKTHTSKTTIWLRSFVLLPVLALLIYSFSTKKVIEKEIESKNEIVKEIQQETIVTINGIQCEGCKVKLSKEATEKLILGTNTGEEISSFLIKFIGKPTVSITGNKLNKEAIGFLNENESDKIIQIFNIKTTNSNIKMPILIQLADRNDENYSNSPVVKKGEKSDIPPPPPPPPPANPDSPSNFVSAYEKKGASFYYEDEQISSTKASNLLKENKSLNVLVKGSYTSKPKVYLSKEPISIDENIKNVEEIIPPPPPKAPEMKMAHDLPPPPPIPADATPEEKAKYQKTIDKYNQMRSMVKKGEESNIPPPPPPPPPPKAPLDFVIEMAKKDATFYFEGKQITSDQAINMLKKNKSLNISAKESSSKNPKVYISKEPITID</sequence>
<dbReference type="EMBL" id="QGGP01000003">
    <property type="protein sequence ID" value="PWK19025.1"/>
    <property type="molecule type" value="Genomic_DNA"/>
</dbReference>
<dbReference type="Proteomes" id="UP000245430">
    <property type="component" value="Unassembled WGS sequence"/>
</dbReference>
<dbReference type="PANTHER" id="PTHR34978">
    <property type="entry name" value="POSSIBLE SENSOR-TRANSDUCER PROTEIN BLAR"/>
    <property type="match status" value="1"/>
</dbReference>
<evidence type="ECO:0000313" key="4">
    <source>
        <dbReference type="EMBL" id="PWK19025.1"/>
    </source>
</evidence>
<name>A0A316DM93_9FLAO</name>
<dbReference type="CDD" id="cd07341">
    <property type="entry name" value="M56_BlaR1_MecR1_like"/>
    <property type="match status" value="1"/>
</dbReference>
<dbReference type="InterPro" id="IPR052173">
    <property type="entry name" value="Beta-lactam_resp_regulator"/>
</dbReference>
<keyword evidence="5" id="KW-1185">Reference proteome</keyword>
<evidence type="ECO:0000256" key="1">
    <source>
        <dbReference type="SAM" id="MobiDB-lite"/>
    </source>
</evidence>
<feature type="transmembrane region" description="Helical" evidence="2">
    <location>
        <begin position="175"/>
        <end position="194"/>
    </location>
</feature>
<feature type="region of interest" description="Disordered" evidence="1">
    <location>
        <begin position="548"/>
        <end position="571"/>
    </location>
</feature>
<feature type="region of interest" description="Disordered" evidence="1">
    <location>
        <begin position="402"/>
        <end position="433"/>
    </location>
</feature>
<keyword evidence="2" id="KW-0472">Membrane</keyword>
<evidence type="ECO:0000313" key="5">
    <source>
        <dbReference type="Proteomes" id="UP000245430"/>
    </source>
</evidence>
<feature type="compositionally biased region" description="Pro residues" evidence="1">
    <location>
        <begin position="416"/>
        <end position="428"/>
    </location>
</feature>
<feature type="domain" description="Peptidase M56" evidence="3">
    <location>
        <begin position="139"/>
        <end position="233"/>
    </location>
</feature>
<dbReference type="Pfam" id="PF05569">
    <property type="entry name" value="Peptidase_M56"/>
    <property type="match status" value="1"/>
</dbReference>
<feature type="region of interest" description="Disordered" evidence="1">
    <location>
        <begin position="607"/>
        <end position="630"/>
    </location>
</feature>
<keyword evidence="2" id="KW-1133">Transmembrane helix</keyword>
<organism evidence="4 5">
    <name type="scientific">Xanthomarina spongicola</name>
    <dbReference type="NCBI Taxonomy" id="570520"/>
    <lineage>
        <taxon>Bacteria</taxon>
        <taxon>Pseudomonadati</taxon>
        <taxon>Bacteroidota</taxon>
        <taxon>Flavobacteriia</taxon>
        <taxon>Flavobacteriales</taxon>
        <taxon>Flavobacteriaceae</taxon>
        <taxon>Xanthomarina</taxon>
    </lineage>
</organism>
<feature type="transmembrane region" description="Helical" evidence="2">
    <location>
        <begin position="83"/>
        <end position="105"/>
    </location>
</feature>